<evidence type="ECO:0000313" key="4">
    <source>
        <dbReference type="EMBL" id="QNP36843.1"/>
    </source>
</evidence>
<proteinExistence type="predicted"/>
<dbReference type="EMBL" id="UGIX01000001">
    <property type="protein sequence ID" value="STP65399.1"/>
    <property type="molecule type" value="Genomic_DNA"/>
</dbReference>
<sequence length="222" mass="22432">MKKNLVVGFVSSVALVGIAIAGGGNVQATVTDSASTDIGIGFSGHGPGTTPGPLDIQWAPIGLDFSNSNMVNTTAVQAFPETTGTNKYVVVSEKRSNEPTREWSLTAQLSDLTNAGGSETLTGAGLKFDAAVKGYTGTNTPESPGSIVDKGARTATVNASSQSVTAGAAAVPVMKDAGTGGASFLGSTAMEMSNVKLEVPANAAKINQQYSGTLTWSLNDTI</sequence>
<dbReference type="Proteomes" id="UP001222182">
    <property type="component" value="Chromosome"/>
</dbReference>
<dbReference type="InterPro" id="IPR027994">
    <property type="entry name" value="WxL_dom"/>
</dbReference>
<reference evidence="3 7" key="1">
    <citation type="submission" date="2018-04" db="EMBL/GenBank/DDBJ databases">
        <authorList>
            <person name="Van Tyne D."/>
        </authorList>
    </citation>
    <scope>NUCLEOTIDE SEQUENCE [LARGE SCALE GENOMIC DNA]</scope>
    <source>
        <strain evidence="3 7">B2535</strain>
    </source>
</reference>
<dbReference type="Proteomes" id="UP000244140">
    <property type="component" value="Unassembled WGS sequence"/>
</dbReference>
<gene>
    <name evidence="3" type="ORF">DAI13_11340</name>
    <name evidence="4" type="ORF">H9Q64_10205</name>
    <name evidence="5" type="ORF">NCTC13379_01595</name>
    <name evidence="6" type="ORF">P0083_10745</name>
</gene>
<evidence type="ECO:0000313" key="5">
    <source>
        <dbReference type="EMBL" id="STP65399.1"/>
    </source>
</evidence>
<dbReference type="RefSeq" id="WP_002359849.1">
    <property type="nucleotide sequence ID" value="NZ_AP031218.1"/>
</dbReference>
<feature type="signal peptide" evidence="1">
    <location>
        <begin position="1"/>
        <end position="28"/>
    </location>
</feature>
<feature type="chain" id="PRO_5044376117" evidence="1">
    <location>
        <begin position="29"/>
        <end position="222"/>
    </location>
</feature>
<reference evidence="5 8" key="2">
    <citation type="submission" date="2018-06" db="EMBL/GenBank/DDBJ databases">
        <authorList>
            <consortium name="Pathogen Informatics"/>
            <person name="Doyle S."/>
        </authorList>
    </citation>
    <scope>NUCLEOTIDE SEQUENCE [LARGE SCALE GENOMIC DNA]</scope>
    <source>
        <strain evidence="5 8">NCTC13379</strain>
    </source>
</reference>
<reference evidence="4 9" key="3">
    <citation type="submission" date="2020-08" db="EMBL/GenBank/DDBJ databases">
        <title>Enterococcus faecalis SF28073 genome assembly.</title>
        <authorList>
            <person name="Duerkop B.A."/>
            <person name="Johnson C.N."/>
        </authorList>
    </citation>
    <scope>NUCLEOTIDE SEQUENCE [LARGE SCALE GENOMIC DNA]</scope>
    <source>
        <strain evidence="4 9">SF28073</strain>
    </source>
</reference>
<evidence type="ECO:0000313" key="10">
    <source>
        <dbReference type="Proteomes" id="UP001222182"/>
    </source>
</evidence>
<accession>A0A1Q1FVP3</accession>
<evidence type="ECO:0000313" key="8">
    <source>
        <dbReference type="Proteomes" id="UP000254396"/>
    </source>
</evidence>
<dbReference type="AlphaFoldDB" id="A0A1Q1FVP3"/>
<evidence type="ECO:0000313" key="6">
    <source>
        <dbReference type="EMBL" id="WER41803.1"/>
    </source>
</evidence>
<feature type="domain" description="WxL" evidence="2">
    <location>
        <begin position="48"/>
        <end position="221"/>
    </location>
</feature>
<reference evidence="6 10" key="4">
    <citation type="submission" date="2023-03" db="EMBL/GenBank/DDBJ databases">
        <title>Complete genome sequence of an Enterococcus faecalis urinary isolate.</title>
        <authorList>
            <person name="Brauer A.L."/>
            <person name="Armbruster C.E."/>
        </authorList>
    </citation>
    <scope>NUCLEOTIDE SEQUENCE [LARGE SCALE GENOMIC DNA]</scope>
    <source>
        <strain evidence="6 10">3143</strain>
    </source>
</reference>
<evidence type="ECO:0000313" key="7">
    <source>
        <dbReference type="Proteomes" id="UP000244140"/>
    </source>
</evidence>
<protein>
    <submittedName>
        <fullName evidence="3">WxL domain-containing protein</fullName>
    </submittedName>
</protein>
<name>A0A1Q1FVP3_ENTFL</name>
<dbReference type="EMBL" id="CP119528">
    <property type="protein sequence ID" value="WER41803.1"/>
    <property type="molecule type" value="Genomic_DNA"/>
</dbReference>
<dbReference type="Proteomes" id="UP000516122">
    <property type="component" value="Chromosome"/>
</dbReference>
<dbReference type="Proteomes" id="UP000254396">
    <property type="component" value="Unassembled WGS sequence"/>
</dbReference>
<dbReference type="Pfam" id="PF13731">
    <property type="entry name" value="WxL"/>
    <property type="match status" value="1"/>
</dbReference>
<dbReference type="EMBL" id="CP060804">
    <property type="protein sequence ID" value="QNP36843.1"/>
    <property type="molecule type" value="Genomic_DNA"/>
</dbReference>
<organism evidence="3 7">
    <name type="scientific">Enterococcus faecalis</name>
    <name type="common">Streptococcus faecalis</name>
    <dbReference type="NCBI Taxonomy" id="1351"/>
    <lineage>
        <taxon>Bacteria</taxon>
        <taxon>Bacillati</taxon>
        <taxon>Bacillota</taxon>
        <taxon>Bacilli</taxon>
        <taxon>Lactobacillales</taxon>
        <taxon>Enterococcaceae</taxon>
        <taxon>Enterococcus</taxon>
    </lineage>
</organism>
<evidence type="ECO:0000313" key="9">
    <source>
        <dbReference type="Proteomes" id="UP000516122"/>
    </source>
</evidence>
<evidence type="ECO:0000256" key="1">
    <source>
        <dbReference type="SAM" id="SignalP"/>
    </source>
</evidence>
<keyword evidence="1" id="KW-0732">Signal</keyword>
<evidence type="ECO:0000313" key="3">
    <source>
        <dbReference type="EMBL" id="PTN78315.1"/>
    </source>
</evidence>
<evidence type="ECO:0000259" key="2">
    <source>
        <dbReference type="Pfam" id="PF13731"/>
    </source>
</evidence>
<dbReference type="EMBL" id="PZZH01000001">
    <property type="protein sequence ID" value="PTN78315.1"/>
    <property type="molecule type" value="Genomic_DNA"/>
</dbReference>